<keyword evidence="7" id="KW-0472">Membrane</keyword>
<evidence type="ECO:0000256" key="1">
    <source>
        <dbReference type="ARBA" id="ARBA00004167"/>
    </source>
</evidence>
<keyword evidence="4 8" id="KW-0808">Transferase</keyword>
<dbReference type="WBParaSite" id="GPLIN_000322800">
    <property type="protein sequence ID" value="GPLIN_000322800"/>
    <property type="gene ID" value="GPLIN_000322800"/>
</dbReference>
<dbReference type="InterPro" id="IPR052012">
    <property type="entry name" value="GTase_92"/>
</dbReference>
<evidence type="ECO:0000256" key="8">
    <source>
        <dbReference type="RuleBase" id="RU366017"/>
    </source>
</evidence>
<keyword evidence="3 8" id="KW-0328">Glycosyltransferase</keyword>
<name>A0A183BRJ2_GLOPA</name>
<evidence type="ECO:0000313" key="9">
    <source>
        <dbReference type="Proteomes" id="UP000050741"/>
    </source>
</evidence>
<protein>
    <recommendedName>
        <fullName evidence="8">Glycosyltransferase family 92 protein</fullName>
        <ecNumber evidence="8">2.4.1.-</ecNumber>
    </recommendedName>
</protein>
<dbReference type="GO" id="GO:0016020">
    <property type="term" value="C:membrane"/>
    <property type="evidence" value="ECO:0007669"/>
    <property type="project" value="UniProtKB-SubCell"/>
</dbReference>
<dbReference type="Proteomes" id="UP000050741">
    <property type="component" value="Unassembled WGS sequence"/>
</dbReference>
<comment type="subcellular location">
    <subcellularLocation>
        <location evidence="1">Membrane</location>
        <topology evidence="1">Single-pass membrane protein</topology>
    </subcellularLocation>
</comment>
<dbReference type="GO" id="GO:0016757">
    <property type="term" value="F:glycosyltransferase activity"/>
    <property type="evidence" value="ECO:0007669"/>
    <property type="project" value="UniProtKB-UniRule"/>
</dbReference>
<keyword evidence="6" id="KW-1133">Transmembrane helix</keyword>
<evidence type="ECO:0000256" key="7">
    <source>
        <dbReference type="ARBA" id="ARBA00023136"/>
    </source>
</evidence>
<evidence type="ECO:0000256" key="6">
    <source>
        <dbReference type="ARBA" id="ARBA00022989"/>
    </source>
</evidence>
<dbReference type="PANTHER" id="PTHR21645">
    <property type="entry name" value="GLYCOSYLTRANSFERASE FAMILY 92 PROTEIN"/>
    <property type="match status" value="1"/>
</dbReference>
<reference evidence="10" key="3">
    <citation type="submission" date="2016-06" db="UniProtKB">
        <authorList>
            <consortium name="WormBaseParasite"/>
        </authorList>
    </citation>
    <scope>IDENTIFICATION</scope>
</reference>
<dbReference type="InterPro" id="IPR008166">
    <property type="entry name" value="Glyco_transf_92"/>
</dbReference>
<keyword evidence="5" id="KW-0812">Transmembrane</keyword>
<sequence length="317" mass="36540">MVHQAAAQEDYCHWEAYMGTFESVSQPHSLQIGYREKLLVPVEIQRPYLKKRVQVGACFSPLFYIEHWQLVVLTIETYRHFGVTLQIVYLMSAFEGIFEILKDYNATDVISIEPWYSVDLVGMNYNGNVKNPNMEIVWRNQAAAHTDCLMKYGYAAEFLIVGDFDDILVPDHGTYYDEFIRLAVPTAAALVYTRFHVHITTTKNASYFSLFDTLMSAKVNVHTHLTPKYVANTARAESLWIHSPYIVRSNCIFQNVPVMEGRMFHLRKWNFLEDNEAAGYNKSISEQSSDADAQNATLKFRKFDQEEVLTKRVGSRA</sequence>
<dbReference type="PANTHER" id="PTHR21645:SF2">
    <property type="entry name" value="GLYCOSYLTRANSFERASE FAMILY 92 PROTEIN F59C6.8"/>
    <property type="match status" value="1"/>
</dbReference>
<keyword evidence="9" id="KW-1185">Reference proteome</keyword>
<reference evidence="9" key="2">
    <citation type="submission" date="2014-05" db="EMBL/GenBank/DDBJ databases">
        <title>The genome and life-stage specific transcriptomes of Globodera pallida elucidate key aspects of plant parasitism by a cyst nematode.</title>
        <authorList>
            <person name="Cotton J.A."/>
            <person name="Lilley C.J."/>
            <person name="Jones L.M."/>
            <person name="Kikuchi T."/>
            <person name="Reid A.J."/>
            <person name="Thorpe P."/>
            <person name="Tsai I.J."/>
            <person name="Beasley H."/>
            <person name="Blok V."/>
            <person name="Cock P.J.A."/>
            <person name="Van den Akker S.E."/>
            <person name="Holroyd N."/>
            <person name="Hunt M."/>
            <person name="Mantelin S."/>
            <person name="Naghra H."/>
            <person name="Pain A."/>
            <person name="Palomares-Rius J.E."/>
            <person name="Zarowiecki M."/>
            <person name="Berriman M."/>
            <person name="Jones J.T."/>
            <person name="Urwin P.E."/>
        </authorList>
    </citation>
    <scope>NUCLEOTIDE SEQUENCE [LARGE SCALE GENOMIC DNA]</scope>
    <source>
        <strain evidence="9">Lindley</strain>
    </source>
</reference>
<dbReference type="AlphaFoldDB" id="A0A183BRJ2"/>
<proteinExistence type="inferred from homology"/>
<dbReference type="Pfam" id="PF01697">
    <property type="entry name" value="Glyco_transf_92"/>
    <property type="match status" value="1"/>
</dbReference>
<dbReference type="EC" id="2.4.1.-" evidence="8"/>
<comment type="similarity">
    <text evidence="2 8">Belongs to the glycosyltransferase 92 family.</text>
</comment>
<accession>A0A183BRJ2</accession>
<evidence type="ECO:0000256" key="4">
    <source>
        <dbReference type="ARBA" id="ARBA00022679"/>
    </source>
</evidence>
<evidence type="ECO:0000256" key="3">
    <source>
        <dbReference type="ARBA" id="ARBA00022676"/>
    </source>
</evidence>
<evidence type="ECO:0000313" key="10">
    <source>
        <dbReference type="WBParaSite" id="GPLIN_000322800"/>
    </source>
</evidence>
<evidence type="ECO:0000256" key="2">
    <source>
        <dbReference type="ARBA" id="ARBA00007647"/>
    </source>
</evidence>
<reference evidence="9" key="1">
    <citation type="submission" date="2013-12" db="EMBL/GenBank/DDBJ databases">
        <authorList>
            <person name="Aslett M."/>
        </authorList>
    </citation>
    <scope>NUCLEOTIDE SEQUENCE [LARGE SCALE GENOMIC DNA]</scope>
    <source>
        <strain evidence="9">Lindley</strain>
    </source>
</reference>
<organism evidence="9 10">
    <name type="scientific">Globodera pallida</name>
    <name type="common">Potato cyst nematode worm</name>
    <name type="synonym">Heterodera pallida</name>
    <dbReference type="NCBI Taxonomy" id="36090"/>
    <lineage>
        <taxon>Eukaryota</taxon>
        <taxon>Metazoa</taxon>
        <taxon>Ecdysozoa</taxon>
        <taxon>Nematoda</taxon>
        <taxon>Chromadorea</taxon>
        <taxon>Rhabditida</taxon>
        <taxon>Tylenchina</taxon>
        <taxon>Tylenchomorpha</taxon>
        <taxon>Tylenchoidea</taxon>
        <taxon>Heteroderidae</taxon>
        <taxon>Heteroderinae</taxon>
        <taxon>Globodera</taxon>
    </lineage>
</organism>
<evidence type="ECO:0000256" key="5">
    <source>
        <dbReference type="ARBA" id="ARBA00022692"/>
    </source>
</evidence>